<accession>W6A986</accession>
<feature type="domain" description="Rhodanese" evidence="1">
    <location>
        <begin position="10"/>
        <end position="97"/>
    </location>
</feature>
<dbReference type="KEGG" id="ssab:SSABA_v1c01290"/>
<evidence type="ECO:0000313" key="3">
    <source>
        <dbReference type="Proteomes" id="UP000019265"/>
    </source>
</evidence>
<dbReference type="InterPro" id="IPR036873">
    <property type="entry name" value="Rhodanese-like_dom_sf"/>
</dbReference>
<protein>
    <recommendedName>
        <fullName evidence="1">Rhodanese domain-containing protein</fullName>
    </recommendedName>
</protein>
<dbReference type="AlphaFoldDB" id="W6A986"/>
<gene>
    <name evidence="2" type="ORF">SSABA_v1c01290</name>
</gene>
<sequence>MGYKIIDQLIGEGYQIVDIREPAEFREIPKLEEAINISIPSLVSNPKGFNLEYSKKLALICKSGRRSETAAKALQNQGFTNVISINGGMLHLRNQKK</sequence>
<dbReference type="Proteomes" id="UP000019265">
    <property type="component" value="Chromosome"/>
</dbReference>
<dbReference type="Gene3D" id="3.40.250.10">
    <property type="entry name" value="Rhodanese-like domain"/>
    <property type="match status" value="1"/>
</dbReference>
<dbReference type="PROSITE" id="PS50206">
    <property type="entry name" value="RHODANESE_3"/>
    <property type="match status" value="1"/>
</dbReference>
<dbReference type="PANTHER" id="PTHR43031:SF1">
    <property type="entry name" value="PYRIDINE NUCLEOTIDE-DISULPHIDE OXIDOREDUCTASE"/>
    <property type="match status" value="1"/>
</dbReference>
<dbReference type="RefSeq" id="WP_025250679.1">
    <property type="nucleotide sequence ID" value="NZ_CP006934.1"/>
</dbReference>
<dbReference type="STRING" id="1276257.SSABA_v1c01290"/>
<dbReference type="InterPro" id="IPR001763">
    <property type="entry name" value="Rhodanese-like_dom"/>
</dbReference>
<proteinExistence type="predicted"/>
<name>W6A986_9MOLU</name>
<dbReference type="EMBL" id="CP006934">
    <property type="protein sequence ID" value="AHI53541.1"/>
    <property type="molecule type" value="Genomic_DNA"/>
</dbReference>
<dbReference type="CDD" id="cd00158">
    <property type="entry name" value="RHOD"/>
    <property type="match status" value="1"/>
</dbReference>
<dbReference type="PANTHER" id="PTHR43031">
    <property type="entry name" value="FAD-DEPENDENT OXIDOREDUCTASE"/>
    <property type="match status" value="1"/>
</dbReference>
<reference evidence="2 3" key="1">
    <citation type="journal article" date="2014" name="Genome Biol. Evol.">
        <title>Molecular evolution of the substrate utilization strategies and putative virulence factors in mosquito-associated Spiroplasma species.</title>
        <authorList>
            <person name="Chang T.H."/>
            <person name="Lo W.S."/>
            <person name="Ku C."/>
            <person name="Chen L.L."/>
            <person name="Kuo C.H."/>
        </authorList>
    </citation>
    <scope>NUCLEOTIDE SEQUENCE [LARGE SCALE GENOMIC DNA]</scope>
    <source>
        <strain evidence="2">Ar-1343</strain>
    </source>
</reference>
<evidence type="ECO:0000313" key="2">
    <source>
        <dbReference type="EMBL" id="AHI53541.1"/>
    </source>
</evidence>
<dbReference type="PATRIC" id="fig|1276257.3.peg.131"/>
<keyword evidence="3" id="KW-1185">Reference proteome</keyword>
<dbReference type="HOGENOM" id="CLU_089574_13_2_14"/>
<dbReference type="eggNOG" id="COG0607">
    <property type="taxonomic scope" value="Bacteria"/>
</dbReference>
<dbReference type="SMART" id="SM00450">
    <property type="entry name" value="RHOD"/>
    <property type="match status" value="1"/>
</dbReference>
<dbReference type="Pfam" id="PF00581">
    <property type="entry name" value="Rhodanese"/>
    <property type="match status" value="1"/>
</dbReference>
<evidence type="ECO:0000259" key="1">
    <source>
        <dbReference type="PROSITE" id="PS50206"/>
    </source>
</evidence>
<organism evidence="2 3">
    <name type="scientific">Spiroplasma sabaudiense Ar-1343</name>
    <dbReference type="NCBI Taxonomy" id="1276257"/>
    <lineage>
        <taxon>Bacteria</taxon>
        <taxon>Bacillati</taxon>
        <taxon>Mycoplasmatota</taxon>
        <taxon>Mollicutes</taxon>
        <taxon>Entomoplasmatales</taxon>
        <taxon>Spiroplasmataceae</taxon>
        <taxon>Spiroplasma</taxon>
    </lineage>
</organism>
<dbReference type="OrthoDB" id="9800872at2"/>
<dbReference type="SUPFAM" id="SSF52821">
    <property type="entry name" value="Rhodanese/Cell cycle control phosphatase"/>
    <property type="match status" value="1"/>
</dbReference>
<dbReference type="InterPro" id="IPR050229">
    <property type="entry name" value="GlpE_sulfurtransferase"/>
</dbReference>